<dbReference type="AlphaFoldDB" id="A0A397FGI8"/>
<comment type="caution">
    <text evidence="1">The sequence shown here is derived from an EMBL/GenBank/DDBJ whole genome shotgun (WGS) entry which is preliminary data.</text>
</comment>
<protein>
    <submittedName>
        <fullName evidence="1">Uncharacterized protein</fullName>
    </submittedName>
</protein>
<accession>A0A397FGI8</accession>
<reference evidence="1 2" key="1">
    <citation type="submission" date="2018-08" db="EMBL/GenBank/DDBJ databases">
        <title>Aphanomyces genome sequencing and annotation.</title>
        <authorList>
            <person name="Minardi D."/>
            <person name="Oidtmann B."/>
            <person name="Van Der Giezen M."/>
            <person name="Studholme D.J."/>
        </authorList>
    </citation>
    <scope>NUCLEOTIDE SEQUENCE [LARGE SCALE GENOMIC DNA]</scope>
    <source>
        <strain evidence="1 2">197901</strain>
    </source>
</reference>
<gene>
    <name evidence="1" type="ORF">DYB31_003612</name>
</gene>
<name>A0A397FGI8_APHAT</name>
<sequence length="56" mass="6733">NRDVVKDLQKLRDRFVETLPMDDTVEHAVKLVKLSYKNKWTKRYDQFQKITNGILP</sequence>
<dbReference type="Proteomes" id="UP000266196">
    <property type="component" value="Unassembled WGS sequence"/>
</dbReference>
<feature type="non-terminal residue" evidence="1">
    <location>
        <position position="1"/>
    </location>
</feature>
<dbReference type="EMBL" id="QUTE01006584">
    <property type="protein sequence ID" value="RHZ32252.1"/>
    <property type="molecule type" value="Genomic_DNA"/>
</dbReference>
<organism evidence="1 2">
    <name type="scientific">Aphanomyces astaci</name>
    <name type="common">Crayfish plague agent</name>
    <dbReference type="NCBI Taxonomy" id="112090"/>
    <lineage>
        <taxon>Eukaryota</taxon>
        <taxon>Sar</taxon>
        <taxon>Stramenopiles</taxon>
        <taxon>Oomycota</taxon>
        <taxon>Saprolegniomycetes</taxon>
        <taxon>Saprolegniales</taxon>
        <taxon>Verrucalvaceae</taxon>
        <taxon>Aphanomyces</taxon>
    </lineage>
</organism>
<evidence type="ECO:0000313" key="1">
    <source>
        <dbReference type="EMBL" id="RHZ32252.1"/>
    </source>
</evidence>
<evidence type="ECO:0000313" key="2">
    <source>
        <dbReference type="Proteomes" id="UP000266196"/>
    </source>
</evidence>
<proteinExistence type="predicted"/>